<feature type="transmembrane region" description="Helical" evidence="1">
    <location>
        <begin position="179"/>
        <end position="199"/>
    </location>
</feature>
<protein>
    <submittedName>
        <fullName evidence="2">Uncharacterized protein</fullName>
    </submittedName>
</protein>
<sequence length="295" mass="31963">MDSTTHSLRRAAAGPAVEPILIFDILTITAFVILLVSVLVAWFSGVQRVKTWYLLQLTSAGYCLSFLLLLGQQTGPEPPLQFCAISAALIYAAPPAVASAALFFVIELHLRLSSALFSRSMSDTFIYWVAWGIPISHGVVFWVSLLIGLSDISKIQRDPSGIYCHIVDNKVPTLLTGTLVILFLGSMLVMEVFTIIHLVRQRAALARTARVRGSDFPLPLFIRTVVYTISGGFGIITADILLNVSSAVTVNLLAIIPLSVALVFGTQKELLRAVFLCQFGRNKTGSVPLSATNSV</sequence>
<evidence type="ECO:0000313" key="3">
    <source>
        <dbReference type="Proteomes" id="UP000623467"/>
    </source>
</evidence>
<keyword evidence="3" id="KW-1185">Reference proteome</keyword>
<feature type="transmembrane region" description="Helical" evidence="1">
    <location>
        <begin position="220"/>
        <end position="242"/>
    </location>
</feature>
<feature type="transmembrane region" description="Helical" evidence="1">
    <location>
        <begin position="125"/>
        <end position="149"/>
    </location>
</feature>
<feature type="transmembrane region" description="Helical" evidence="1">
    <location>
        <begin position="52"/>
        <end position="72"/>
    </location>
</feature>
<feature type="transmembrane region" description="Helical" evidence="1">
    <location>
        <begin position="20"/>
        <end position="43"/>
    </location>
</feature>
<dbReference type="EMBL" id="JACAZH010000016">
    <property type="protein sequence ID" value="KAF7349189.1"/>
    <property type="molecule type" value="Genomic_DNA"/>
</dbReference>
<feature type="transmembrane region" description="Helical" evidence="1">
    <location>
        <begin position="248"/>
        <end position="266"/>
    </location>
</feature>
<gene>
    <name evidence="2" type="ORF">MSAN_01708300</name>
</gene>
<keyword evidence="1" id="KW-0812">Transmembrane</keyword>
<reference evidence="2" key="1">
    <citation type="submission" date="2020-05" db="EMBL/GenBank/DDBJ databases">
        <title>Mycena genomes resolve the evolution of fungal bioluminescence.</title>
        <authorList>
            <person name="Tsai I.J."/>
        </authorList>
    </citation>
    <scope>NUCLEOTIDE SEQUENCE</scope>
    <source>
        <strain evidence="2">160909Yilan</strain>
    </source>
</reference>
<dbReference type="Proteomes" id="UP000623467">
    <property type="component" value="Unassembled WGS sequence"/>
</dbReference>
<dbReference type="AlphaFoldDB" id="A0A8H6XZG7"/>
<comment type="caution">
    <text evidence="2">The sequence shown here is derived from an EMBL/GenBank/DDBJ whole genome shotgun (WGS) entry which is preliminary data.</text>
</comment>
<feature type="transmembrane region" description="Helical" evidence="1">
    <location>
        <begin position="84"/>
        <end position="105"/>
    </location>
</feature>
<name>A0A8H6XZG7_9AGAR</name>
<evidence type="ECO:0000256" key="1">
    <source>
        <dbReference type="SAM" id="Phobius"/>
    </source>
</evidence>
<keyword evidence="1" id="KW-0472">Membrane</keyword>
<proteinExistence type="predicted"/>
<evidence type="ECO:0000313" key="2">
    <source>
        <dbReference type="EMBL" id="KAF7349189.1"/>
    </source>
</evidence>
<organism evidence="2 3">
    <name type="scientific">Mycena sanguinolenta</name>
    <dbReference type="NCBI Taxonomy" id="230812"/>
    <lineage>
        <taxon>Eukaryota</taxon>
        <taxon>Fungi</taxon>
        <taxon>Dikarya</taxon>
        <taxon>Basidiomycota</taxon>
        <taxon>Agaricomycotina</taxon>
        <taxon>Agaricomycetes</taxon>
        <taxon>Agaricomycetidae</taxon>
        <taxon>Agaricales</taxon>
        <taxon>Marasmiineae</taxon>
        <taxon>Mycenaceae</taxon>
        <taxon>Mycena</taxon>
    </lineage>
</organism>
<keyword evidence="1" id="KW-1133">Transmembrane helix</keyword>
<accession>A0A8H6XZG7</accession>
<dbReference type="OrthoDB" id="3051530at2759"/>